<evidence type="ECO:0000313" key="3">
    <source>
        <dbReference type="EMBL" id="CAG9330671.1"/>
    </source>
</evidence>
<sequence length="1436" mass="165210">MLLTFFSILALSYSLSLINELGSLYLTSGESQRLSLSDYFSGNNLSFSITNSNTTQNSTKINFRQELKLHSFTPYQNPAWNKTWHLSNQQNVFIKEEYEREVLFSYNENYLIFYQLIKEASEVSLLYAVNIESPYNNSRIMGIRYRERYHPTLIIWVVGEESNHSAFTLRNDIYILNITDLHYLTSPVWSNFSEITYASKIILGDGEVRDFFSIFCKFEEGPSTLAIYDIKNIYEPVLYQKISQYDKIQIPSNQIAILSIFMAEYAFSVLDQSYGLISYRHDWLSMSFLETENFDLRPFGSLYSMQPLHDLTLSVATKSGAVILKFTAAAAAVTILGVINPGKSIDTESVYIQSTHLYYYIQANNGILSIVLKEKSNFDILCSFDLERMIGNNYENNGIFEVYTNIINGHNYYARFDRDGIRAYLVDIEEWTLEVWGNTNYFIEITAEDQEGHKVSSVLNIISIPSDSKEILPLDHYREAKIFPKSSSFIGNSAPLNFIVNSFFSGPNLSFKIEASHSELFSLDFVAPSKLILSQNISISDDVTKVFIYGAYLVEFYPDKVAIDKGDYINGRSYNVSNPIAFLHTSQSFSLIYSKPSENFYLISYFNHDYYAPQSLLQAIESQIECKFFDLADSFLFCADNTQIDIYLYEDDLWNLTFSLTGRSFNEGFSWNLIDVEFSLDLLHDYLYLLDEEKGILMISIRMLFMSRYSSMFYYEKSIKENKGLIQIVPLTKYVSFINKNGWIDIYDYPLTYLRRIFLDIPSGPISNIVADSSLIYIQLENSIYIYDIDQPSHNALFYIFKSSLLNTISYGAYLNCLSCLGSFFSSANGKYLEIYSVPCSAHTNDLNNCKYELVTTFLTKKKKLSENVYPVNIAVTAYNENSSLTQHFPINLITSGLFIRFKPNQWKVKDTIPYDERYEINLDDVFVGQNMTMELNINGKIIDKAEMKTPALLQKRSEQVGLYQSKTHLYSHIPITNNLVIITSESGFLVANSTEFFDAPLYLNISEITGLSSLICKLIDWFPYSKNNQTLFVTSCSYQMYQTSSAINRPFDNPLEITALSLILWQFDYLSLSITQFKIINTMIMPDFLRLAPLDENSFEIMALSKMKFSENTNNEIFRFRGSWLENHIEIKQVEIINFFTLNLLNFYTKLLDFKVKNSEDVYWYAFDEYYGIRIIETSRHNSSMVVGGLPNSIDSSFISLGICQDFLLVSSYGKGIESYRIKNDADLEQDATYYFFLEQSSYSAPIQGIIACSEDFRFIAAPIYRAFGEASLAIWDRKASNASNSISITHFSQCTNSYPGGDVKFIDKNTLSTLGCNEKLYTSYRFNENKLIFPDFSEDEYFDMTEEWGTKDFRLCVVAKNGNDEEISSIVYFRREGPESNESPLWVWVVLSVGIASVFVGGIYGIIKVLKAKKNKNMKSFLMQELRRGDEVEN</sequence>
<accession>A0AAU9JYU5</accession>
<feature type="transmembrane region" description="Helical" evidence="1">
    <location>
        <begin position="1387"/>
        <end position="1412"/>
    </location>
</feature>
<dbReference type="Proteomes" id="UP001162131">
    <property type="component" value="Unassembled WGS sequence"/>
</dbReference>
<evidence type="ECO:0000256" key="2">
    <source>
        <dbReference type="SAM" id="SignalP"/>
    </source>
</evidence>
<reference evidence="3" key="1">
    <citation type="submission" date="2021-09" db="EMBL/GenBank/DDBJ databases">
        <authorList>
            <consortium name="AG Swart"/>
            <person name="Singh M."/>
            <person name="Singh A."/>
            <person name="Seah K."/>
            <person name="Emmerich C."/>
        </authorList>
    </citation>
    <scope>NUCLEOTIDE SEQUENCE</scope>
    <source>
        <strain evidence="3">ATCC30299</strain>
    </source>
</reference>
<keyword evidence="2" id="KW-0732">Signal</keyword>
<protein>
    <submittedName>
        <fullName evidence="3">Uncharacterized protein</fullName>
    </submittedName>
</protein>
<keyword evidence="4" id="KW-1185">Reference proteome</keyword>
<dbReference type="EMBL" id="CAJZBQ010000052">
    <property type="protein sequence ID" value="CAG9330671.1"/>
    <property type="molecule type" value="Genomic_DNA"/>
</dbReference>
<keyword evidence="1" id="KW-1133">Transmembrane helix</keyword>
<keyword evidence="1" id="KW-0812">Transmembrane</keyword>
<organism evidence="3 4">
    <name type="scientific">Blepharisma stoltei</name>
    <dbReference type="NCBI Taxonomy" id="1481888"/>
    <lineage>
        <taxon>Eukaryota</taxon>
        <taxon>Sar</taxon>
        <taxon>Alveolata</taxon>
        <taxon>Ciliophora</taxon>
        <taxon>Postciliodesmatophora</taxon>
        <taxon>Heterotrichea</taxon>
        <taxon>Heterotrichida</taxon>
        <taxon>Blepharismidae</taxon>
        <taxon>Blepharisma</taxon>
    </lineage>
</organism>
<feature type="signal peptide" evidence="2">
    <location>
        <begin position="1"/>
        <end position="16"/>
    </location>
</feature>
<comment type="caution">
    <text evidence="3">The sequence shown here is derived from an EMBL/GenBank/DDBJ whole genome shotgun (WGS) entry which is preliminary data.</text>
</comment>
<gene>
    <name evidence="3" type="ORF">BSTOLATCC_MIC52089</name>
</gene>
<evidence type="ECO:0000313" key="4">
    <source>
        <dbReference type="Proteomes" id="UP001162131"/>
    </source>
</evidence>
<keyword evidence="1" id="KW-0472">Membrane</keyword>
<feature type="chain" id="PRO_5043482421" evidence="2">
    <location>
        <begin position="17"/>
        <end position="1436"/>
    </location>
</feature>
<proteinExistence type="predicted"/>
<name>A0AAU9JYU5_9CILI</name>
<evidence type="ECO:0000256" key="1">
    <source>
        <dbReference type="SAM" id="Phobius"/>
    </source>
</evidence>